<evidence type="ECO:0000256" key="1">
    <source>
        <dbReference type="ARBA" id="ARBA00009500"/>
    </source>
</evidence>
<dbReference type="SUPFAM" id="SSF56574">
    <property type="entry name" value="Serpins"/>
    <property type="match status" value="1"/>
</dbReference>
<accession>A0A368Q3X3</accession>
<dbReference type="PANTHER" id="PTHR11461">
    <property type="entry name" value="SERINE PROTEASE INHIBITOR, SERPIN"/>
    <property type="match status" value="1"/>
</dbReference>
<dbReference type="SMART" id="SM00093">
    <property type="entry name" value="SERPIN"/>
    <property type="match status" value="1"/>
</dbReference>
<reference evidence="4" key="2">
    <citation type="submission" date="2015-07" db="EMBL/GenBank/DDBJ databases">
        <authorList>
            <person name="Noorani M."/>
        </authorList>
    </citation>
    <scope>NUCLEOTIDE SEQUENCE</scope>
    <source>
        <strain evidence="4">Yugu1</strain>
    </source>
</reference>
<dbReference type="PANTHER" id="PTHR11461:SF379">
    <property type="entry name" value="SERPIN DOMAIN-CONTAINING PROTEIN"/>
    <property type="match status" value="1"/>
</dbReference>
<dbReference type="InterPro" id="IPR036186">
    <property type="entry name" value="Serpin_sf"/>
</dbReference>
<proteinExistence type="inferred from homology"/>
<dbReference type="GO" id="GO:0004867">
    <property type="term" value="F:serine-type endopeptidase inhibitor activity"/>
    <property type="evidence" value="ECO:0007669"/>
    <property type="project" value="InterPro"/>
</dbReference>
<dbReference type="Gene3D" id="3.30.497.10">
    <property type="entry name" value="Antithrombin, subunit I, domain 2"/>
    <property type="match status" value="1"/>
</dbReference>
<name>A0A368Q3X3_SETIT</name>
<dbReference type="EMBL" id="CM003529">
    <property type="protein sequence ID" value="RCV12388.1"/>
    <property type="molecule type" value="Genomic_DNA"/>
</dbReference>
<dbReference type="InterPro" id="IPR023796">
    <property type="entry name" value="Serpin_dom"/>
</dbReference>
<comment type="similarity">
    <text evidence="1 2">Belongs to the serpin family.</text>
</comment>
<organism evidence="4">
    <name type="scientific">Setaria italica</name>
    <name type="common">Foxtail millet</name>
    <name type="synonym">Panicum italicum</name>
    <dbReference type="NCBI Taxonomy" id="4555"/>
    <lineage>
        <taxon>Eukaryota</taxon>
        <taxon>Viridiplantae</taxon>
        <taxon>Streptophyta</taxon>
        <taxon>Embryophyta</taxon>
        <taxon>Tracheophyta</taxon>
        <taxon>Spermatophyta</taxon>
        <taxon>Magnoliopsida</taxon>
        <taxon>Liliopsida</taxon>
        <taxon>Poales</taxon>
        <taxon>Poaceae</taxon>
        <taxon>PACMAD clade</taxon>
        <taxon>Panicoideae</taxon>
        <taxon>Panicodae</taxon>
        <taxon>Paniceae</taxon>
        <taxon>Cenchrinae</taxon>
        <taxon>Setaria</taxon>
    </lineage>
</organism>
<evidence type="ECO:0000313" key="4">
    <source>
        <dbReference type="EMBL" id="RCV12388.1"/>
    </source>
</evidence>
<dbReference type="AlphaFoldDB" id="A0A368Q3X3"/>
<dbReference type="InterPro" id="IPR042178">
    <property type="entry name" value="Serpin_sf_1"/>
</dbReference>
<reference evidence="4" key="1">
    <citation type="journal article" date="2012" name="Nat. Biotechnol.">
        <title>Reference genome sequence of the model plant Setaria.</title>
        <authorList>
            <person name="Bennetzen J.L."/>
            <person name="Schmutz J."/>
            <person name="Wang H."/>
            <person name="Percifield R."/>
            <person name="Hawkins J."/>
            <person name="Pontaroli A.C."/>
            <person name="Estep M."/>
            <person name="Feng L."/>
            <person name="Vaughn J.N."/>
            <person name="Grimwood J."/>
            <person name="Jenkins J."/>
            <person name="Barry K."/>
            <person name="Lindquist E."/>
            <person name="Hellsten U."/>
            <person name="Deshpande S."/>
            <person name="Wang X."/>
            <person name="Wu X."/>
            <person name="Mitros T."/>
            <person name="Triplett J."/>
            <person name="Yang X."/>
            <person name="Ye C.Y."/>
            <person name="Mauro-Herrera M."/>
            <person name="Wang L."/>
            <person name="Li P."/>
            <person name="Sharma M."/>
            <person name="Sharma R."/>
            <person name="Ronald P.C."/>
            <person name="Panaud O."/>
            <person name="Kellogg E.A."/>
            <person name="Brutnell T.P."/>
            <person name="Doust A.N."/>
            <person name="Tuskan G.A."/>
            <person name="Rokhsar D."/>
            <person name="Devos K.M."/>
        </authorList>
    </citation>
    <scope>NUCLEOTIDE SEQUENCE [LARGE SCALE GENOMIC DNA]</scope>
    <source>
        <strain evidence="4">Yugu1</strain>
    </source>
</reference>
<sequence length="426" mass="46555">MGAAAAVAARRCDTSGLTALSHRLMKQLSATNRASNVVVSPLCIHSALSLLAYGARGSTLSEILGVVGASCRECLARDARAMALRVLPAARGMAQPQLTHAFGLWHDATRTLKPACRDAAWGCLDTEIGALDFLNRPEEAWWHINSRMKVSIKACTLPGSFMTRGSVSEGTRLVHTSLIHFGGDWRTPFSSSMNEVSNAAVDAEFMRSSQDQYVAEHDGFKVLRMPYTVPDPYHGILSSVRAQIVHTEAESWDVTPLPYPQFSLCIFLPDARDGLWSLEDKVLSEMGSIHEHLLLPRNRVRVGRFQVPKLKMCMSDGTSIKPVLQGLGIRALFSEEADMTNMLEHGGTGEPFFVNDVVHKAIFRVDEGDQSSEVTTTDSAARGGCLRLERQPVDFVADHPFAFFVVEEVTGAILLAGHVLDPTQVI</sequence>
<dbReference type="OrthoDB" id="1063785at2759"/>
<dbReference type="GO" id="GO:0005615">
    <property type="term" value="C:extracellular space"/>
    <property type="evidence" value="ECO:0007669"/>
    <property type="project" value="InterPro"/>
</dbReference>
<gene>
    <name evidence="4" type="ORF">SETIT_2G265700v2</name>
</gene>
<evidence type="ECO:0000256" key="2">
    <source>
        <dbReference type="RuleBase" id="RU000411"/>
    </source>
</evidence>
<dbReference type="InterPro" id="IPR000215">
    <property type="entry name" value="Serpin_fam"/>
</dbReference>
<feature type="domain" description="Serpin" evidence="3">
    <location>
        <begin position="22"/>
        <end position="422"/>
    </location>
</feature>
<dbReference type="Gene3D" id="2.30.39.10">
    <property type="entry name" value="Alpha-1-antitrypsin, domain 1"/>
    <property type="match status" value="1"/>
</dbReference>
<protein>
    <recommendedName>
        <fullName evidence="3">Serpin domain-containing protein</fullName>
    </recommendedName>
</protein>
<evidence type="ECO:0000259" key="3">
    <source>
        <dbReference type="SMART" id="SM00093"/>
    </source>
</evidence>
<dbReference type="STRING" id="4555.A0A368Q3X3"/>
<dbReference type="Pfam" id="PF00079">
    <property type="entry name" value="Serpin"/>
    <property type="match status" value="2"/>
</dbReference>
<dbReference type="InterPro" id="IPR042185">
    <property type="entry name" value="Serpin_sf_2"/>
</dbReference>